<keyword evidence="1" id="KW-1133">Transmembrane helix</keyword>
<sequence length="82" mass="9536">MHENRTYIILCLVIYLGINPRKVGTAYTFMFLSKVLVQNPQRYKLHFPSAVLSSLFSGLGTSLMLIIREKPYTMLYIEFTLM</sequence>
<name>A0A2P2PDP6_RHIMU</name>
<organism evidence="2">
    <name type="scientific">Rhizophora mucronata</name>
    <name type="common">Asiatic mangrove</name>
    <dbReference type="NCBI Taxonomy" id="61149"/>
    <lineage>
        <taxon>Eukaryota</taxon>
        <taxon>Viridiplantae</taxon>
        <taxon>Streptophyta</taxon>
        <taxon>Embryophyta</taxon>
        <taxon>Tracheophyta</taxon>
        <taxon>Spermatophyta</taxon>
        <taxon>Magnoliopsida</taxon>
        <taxon>eudicotyledons</taxon>
        <taxon>Gunneridae</taxon>
        <taxon>Pentapetalae</taxon>
        <taxon>rosids</taxon>
        <taxon>fabids</taxon>
        <taxon>Malpighiales</taxon>
        <taxon>Rhizophoraceae</taxon>
        <taxon>Rhizophora</taxon>
    </lineage>
</organism>
<accession>A0A2P2PDP6</accession>
<feature type="transmembrane region" description="Helical" evidence="1">
    <location>
        <begin position="45"/>
        <end position="67"/>
    </location>
</feature>
<proteinExistence type="predicted"/>
<evidence type="ECO:0000256" key="1">
    <source>
        <dbReference type="SAM" id="Phobius"/>
    </source>
</evidence>
<reference evidence="2" key="1">
    <citation type="submission" date="2018-02" db="EMBL/GenBank/DDBJ databases">
        <title>Rhizophora mucronata_Transcriptome.</title>
        <authorList>
            <person name="Meera S.P."/>
            <person name="Sreeshan A."/>
            <person name="Augustine A."/>
        </authorList>
    </citation>
    <scope>NUCLEOTIDE SEQUENCE</scope>
    <source>
        <tissue evidence="2">Leaf</tissue>
    </source>
</reference>
<dbReference type="AlphaFoldDB" id="A0A2P2PDP6"/>
<protein>
    <submittedName>
        <fullName evidence="2">Uncharacterized protein</fullName>
    </submittedName>
</protein>
<keyword evidence="1" id="KW-0472">Membrane</keyword>
<dbReference type="EMBL" id="GGEC01072361">
    <property type="protein sequence ID" value="MBX52845.1"/>
    <property type="molecule type" value="Transcribed_RNA"/>
</dbReference>
<feature type="transmembrane region" description="Helical" evidence="1">
    <location>
        <begin position="7"/>
        <end position="33"/>
    </location>
</feature>
<keyword evidence="1" id="KW-0812">Transmembrane</keyword>
<evidence type="ECO:0000313" key="2">
    <source>
        <dbReference type="EMBL" id="MBX52845.1"/>
    </source>
</evidence>